<gene>
    <name evidence="11" type="primary">psd</name>
    <name evidence="13" type="ORF">CDO51_01300</name>
</gene>
<keyword evidence="7 11" id="KW-0594">Phospholipid biosynthesis</keyword>
<dbReference type="NCBIfam" id="NF003685">
    <property type="entry name" value="PRK05305.2-5"/>
    <property type="match status" value="1"/>
</dbReference>
<evidence type="ECO:0000256" key="6">
    <source>
        <dbReference type="ARBA" id="ARBA00023145"/>
    </source>
</evidence>
<keyword evidence="8 11" id="KW-0456">Lyase</keyword>
<feature type="site" description="Cleavage (non-hydrolytic); by autocatalysis" evidence="11">
    <location>
        <begin position="179"/>
        <end position="180"/>
    </location>
</feature>
<sequence length="214" mass="24022">MRAFTISRHGFSTIGFFLLGAIVSWLFYFIELSIVFLALATFTAIFFRNPKRYPPKSDNLVVSPADGKVMDIETITEPNFTNQEMKRVRIFLSLLDVHINRMPLTGQVVNTKYYPGKYLVAWNDKASEENERNAIMINGRGVNYVVVQIAGFVARRIVSEAKTGTVLSIGDSFGMIKFGSCTELYLPQNTDVKVKSGDKVRAGETIMAVTKEEN</sequence>
<keyword evidence="14" id="KW-1185">Reference proteome</keyword>
<dbReference type="NCBIfam" id="NF003678">
    <property type="entry name" value="PRK05305.1-2"/>
    <property type="match status" value="1"/>
</dbReference>
<evidence type="ECO:0000256" key="1">
    <source>
        <dbReference type="ARBA" id="ARBA00022475"/>
    </source>
</evidence>
<dbReference type="GO" id="GO:0006646">
    <property type="term" value="P:phosphatidylethanolamine biosynthetic process"/>
    <property type="evidence" value="ECO:0007669"/>
    <property type="project" value="UniProtKB-UniRule"/>
</dbReference>
<dbReference type="UniPathway" id="UPA00558">
    <property type="reaction ID" value="UER00616"/>
</dbReference>
<keyword evidence="12" id="KW-0812">Transmembrane</keyword>
<dbReference type="HAMAP" id="MF_00664">
    <property type="entry name" value="PS_decarb_PSD_A"/>
    <property type="match status" value="1"/>
</dbReference>
<comment type="function">
    <text evidence="11">Catalyzes the formation of phosphatidylethanolamine (PtdEtn) from phosphatidylserine (PtdSer).</text>
</comment>
<dbReference type="OrthoDB" id="9790893at2"/>
<feature type="active site" description="Schiff-base intermediate with substrate; via pyruvic acid" evidence="11">
    <location>
        <position position="180"/>
    </location>
</feature>
<evidence type="ECO:0000256" key="12">
    <source>
        <dbReference type="SAM" id="Phobius"/>
    </source>
</evidence>
<dbReference type="PANTHER" id="PTHR35809">
    <property type="entry name" value="ARCHAETIDYLSERINE DECARBOXYLASE PROENZYME-RELATED"/>
    <property type="match status" value="1"/>
</dbReference>
<dbReference type="AlphaFoldDB" id="A0A226C2S5"/>
<comment type="catalytic activity">
    <reaction evidence="11">
        <text>a 1,2-diacyl-sn-glycero-3-phospho-L-serine + H(+) = a 1,2-diacyl-sn-glycero-3-phosphoethanolamine + CO2</text>
        <dbReference type="Rhea" id="RHEA:20828"/>
        <dbReference type="ChEBI" id="CHEBI:15378"/>
        <dbReference type="ChEBI" id="CHEBI:16526"/>
        <dbReference type="ChEBI" id="CHEBI:57262"/>
        <dbReference type="ChEBI" id="CHEBI:64612"/>
        <dbReference type="EC" id="4.1.1.65"/>
    </reaction>
</comment>
<protein>
    <recommendedName>
        <fullName evidence="11">Phosphatidylserine decarboxylase proenzyme</fullName>
        <ecNumber evidence="11">4.1.1.65</ecNumber>
    </recommendedName>
    <component>
        <recommendedName>
            <fullName evidence="11">Phosphatidylserine decarboxylase alpha chain</fullName>
        </recommendedName>
    </component>
    <component>
        <recommendedName>
            <fullName evidence="11">Phosphatidylserine decarboxylase beta chain</fullName>
        </recommendedName>
    </component>
</protein>
<comment type="cofactor">
    <cofactor evidence="11">
        <name>pyruvate</name>
        <dbReference type="ChEBI" id="CHEBI:15361"/>
    </cofactor>
    <text evidence="11">Binds 1 pyruvoyl group covalently per subunit.</text>
</comment>
<keyword evidence="10 11" id="KW-0670">Pyruvate</keyword>
<dbReference type="InterPro" id="IPR003817">
    <property type="entry name" value="PS_Dcarbxylase"/>
</dbReference>
<accession>A0A226C2S5</accession>
<keyword evidence="1 11" id="KW-1003">Cell membrane</keyword>
<evidence type="ECO:0000256" key="3">
    <source>
        <dbReference type="ARBA" id="ARBA00022793"/>
    </source>
</evidence>
<dbReference type="InterPro" id="IPR033175">
    <property type="entry name" value="PSD-A"/>
</dbReference>
<comment type="PTM">
    <text evidence="11">Is synthesized initially as an inactive proenzyme. Formation of the active enzyme involves a self-maturation process in which the active site pyruvoyl group is generated from an internal serine residue via an autocatalytic post-translational modification. Two non-identical subunits are generated from the proenzyme in this reaction, and the pyruvate is formed at the N-terminus of the alpha chain, which is derived from the carboxyl end of the proenzyme. The post-translation cleavage follows an unusual pathway, termed non-hydrolytic serinolysis, in which the side chain hydroxyl group of the serine supplies its oxygen atom to form the C-terminus of the beta chain, while the remainder of the serine residue undergoes an oxidative deamination to produce ammonia and the pyruvoyl prosthetic group on the alpha chain.</text>
</comment>
<comment type="subcellular location">
    <subcellularLocation>
        <location evidence="11">Cell membrane</location>
        <topology evidence="11">Peripheral membrane protein</topology>
    </subcellularLocation>
</comment>
<evidence type="ECO:0000256" key="7">
    <source>
        <dbReference type="ARBA" id="ARBA00023209"/>
    </source>
</evidence>
<proteinExistence type="inferred from homology"/>
<dbReference type="PANTHER" id="PTHR35809:SF1">
    <property type="entry name" value="ARCHAETIDYLSERINE DECARBOXYLASE PROENZYME-RELATED"/>
    <property type="match status" value="1"/>
</dbReference>
<keyword evidence="2 11" id="KW-0444">Lipid biosynthesis</keyword>
<evidence type="ECO:0000313" key="13">
    <source>
        <dbReference type="EMBL" id="OWZ84690.1"/>
    </source>
</evidence>
<dbReference type="RefSeq" id="WP_089022494.1">
    <property type="nucleotide sequence ID" value="NZ_NIQC01000002.1"/>
</dbReference>
<name>A0A226C2S5_9FIRM</name>
<evidence type="ECO:0000313" key="14">
    <source>
        <dbReference type="Proteomes" id="UP000214588"/>
    </source>
</evidence>
<dbReference type="Proteomes" id="UP000214588">
    <property type="component" value="Unassembled WGS sequence"/>
</dbReference>
<dbReference type="EMBL" id="NIQC01000002">
    <property type="protein sequence ID" value="OWZ84690.1"/>
    <property type="molecule type" value="Genomic_DNA"/>
</dbReference>
<evidence type="ECO:0000256" key="10">
    <source>
        <dbReference type="ARBA" id="ARBA00023317"/>
    </source>
</evidence>
<feature type="transmembrane region" description="Helical" evidence="12">
    <location>
        <begin position="14"/>
        <end position="47"/>
    </location>
</feature>
<dbReference type="Pfam" id="PF02666">
    <property type="entry name" value="PS_Dcarbxylase"/>
    <property type="match status" value="1"/>
</dbReference>
<dbReference type="GO" id="GO:0004609">
    <property type="term" value="F:phosphatidylserine decarboxylase activity"/>
    <property type="evidence" value="ECO:0007669"/>
    <property type="project" value="UniProtKB-UniRule"/>
</dbReference>
<feature type="modified residue" description="Pyruvic acid (Ser); by autocatalysis" evidence="11">
    <location>
        <position position="180"/>
    </location>
</feature>
<organism evidence="13 14">
    <name type="scientific">Natranaerobius trueperi</name>
    <dbReference type="NCBI Taxonomy" id="759412"/>
    <lineage>
        <taxon>Bacteria</taxon>
        <taxon>Bacillati</taxon>
        <taxon>Bacillota</taxon>
        <taxon>Clostridia</taxon>
        <taxon>Natranaerobiales</taxon>
        <taxon>Natranaerobiaceae</taxon>
        <taxon>Natranaerobius</taxon>
    </lineage>
</organism>
<dbReference type="EC" id="4.1.1.65" evidence="11"/>
<reference evidence="13 14" key="1">
    <citation type="submission" date="2017-06" db="EMBL/GenBank/DDBJ databases">
        <title>Draft Genome Sequence of Natranaerobius trueperi halophilic, alkalithermophilic bacteria from soda lakes.</title>
        <authorList>
            <person name="Zhao B."/>
        </authorList>
    </citation>
    <scope>NUCLEOTIDE SEQUENCE [LARGE SCALE GENOMIC DNA]</scope>
    <source>
        <strain evidence="13 14">DSM 18760</strain>
    </source>
</reference>
<keyword evidence="5 11" id="KW-0472">Membrane</keyword>
<keyword evidence="12" id="KW-1133">Transmembrane helix</keyword>
<keyword evidence="3 11" id="KW-0210">Decarboxylase</keyword>
<evidence type="ECO:0000256" key="2">
    <source>
        <dbReference type="ARBA" id="ARBA00022516"/>
    </source>
</evidence>
<comment type="caution">
    <text evidence="13">The sequence shown here is derived from an EMBL/GenBank/DDBJ whole genome shotgun (WGS) entry which is preliminary data.</text>
</comment>
<dbReference type="GO" id="GO:0005886">
    <property type="term" value="C:plasma membrane"/>
    <property type="evidence" value="ECO:0007669"/>
    <property type="project" value="UniProtKB-SubCell"/>
</dbReference>
<keyword evidence="6 11" id="KW-0865">Zymogen</keyword>
<keyword evidence="9 11" id="KW-1208">Phospholipid metabolism</keyword>
<comment type="subunit">
    <text evidence="11">Heterodimer of a large membrane-associated beta subunit and a small pyruvoyl-containing alpha subunit.</text>
</comment>
<comment type="similarity">
    <text evidence="11">Belongs to the phosphatidylserine decarboxylase family. PSD-A subfamily.</text>
</comment>
<evidence type="ECO:0000256" key="4">
    <source>
        <dbReference type="ARBA" id="ARBA00023098"/>
    </source>
</evidence>
<evidence type="ECO:0000256" key="5">
    <source>
        <dbReference type="ARBA" id="ARBA00023136"/>
    </source>
</evidence>
<evidence type="ECO:0000256" key="8">
    <source>
        <dbReference type="ARBA" id="ARBA00023239"/>
    </source>
</evidence>
<feature type="chain" id="PRO_5023574997" description="Phosphatidylserine decarboxylase beta chain" evidence="11">
    <location>
        <begin position="1"/>
        <end position="179"/>
    </location>
</feature>
<keyword evidence="4 11" id="KW-0443">Lipid metabolism</keyword>
<evidence type="ECO:0000256" key="9">
    <source>
        <dbReference type="ARBA" id="ARBA00023264"/>
    </source>
</evidence>
<comment type="pathway">
    <text evidence="11">Phospholipid metabolism; phosphatidylethanolamine biosynthesis; phosphatidylethanolamine from CDP-diacylglycerol: step 2/2.</text>
</comment>
<feature type="chain" id="PRO_5023574996" description="Phosphatidylserine decarboxylase alpha chain" evidence="11">
    <location>
        <begin position="180"/>
        <end position="214"/>
    </location>
</feature>
<evidence type="ECO:0000256" key="11">
    <source>
        <dbReference type="HAMAP-Rule" id="MF_00664"/>
    </source>
</evidence>